<dbReference type="NCBIfam" id="NF001453">
    <property type="entry name" value="PRK00312.1"/>
    <property type="match status" value="1"/>
</dbReference>
<comment type="subcellular location">
    <subcellularLocation>
        <location evidence="1">Cytoplasm</location>
    </subcellularLocation>
</comment>
<keyword evidence="6 10" id="KW-0489">Methyltransferase</keyword>
<evidence type="ECO:0000313" key="10">
    <source>
        <dbReference type="EMBL" id="ETX10737.1"/>
    </source>
</evidence>
<dbReference type="eggNOG" id="COG2518">
    <property type="taxonomic scope" value="Bacteria"/>
</dbReference>
<evidence type="ECO:0000256" key="5">
    <source>
        <dbReference type="ARBA" id="ARBA00022490"/>
    </source>
</evidence>
<evidence type="ECO:0000313" key="11">
    <source>
        <dbReference type="Proteomes" id="UP000054058"/>
    </source>
</evidence>
<dbReference type="InterPro" id="IPR000682">
    <property type="entry name" value="PCMT"/>
</dbReference>
<evidence type="ECO:0000256" key="4">
    <source>
        <dbReference type="ARBA" id="ARBA00013346"/>
    </source>
</evidence>
<evidence type="ECO:0000256" key="1">
    <source>
        <dbReference type="ARBA" id="ARBA00004496"/>
    </source>
</evidence>
<dbReference type="GO" id="GO:0005737">
    <property type="term" value="C:cytoplasm"/>
    <property type="evidence" value="ECO:0007669"/>
    <property type="project" value="UniProtKB-SubCell"/>
</dbReference>
<evidence type="ECO:0000256" key="7">
    <source>
        <dbReference type="ARBA" id="ARBA00022679"/>
    </source>
</evidence>
<evidence type="ECO:0000256" key="9">
    <source>
        <dbReference type="NCBIfam" id="TIGR00080"/>
    </source>
</evidence>
<dbReference type="GO" id="GO:0032259">
    <property type="term" value="P:methylation"/>
    <property type="evidence" value="ECO:0007669"/>
    <property type="project" value="UniProtKB-KW"/>
</dbReference>
<evidence type="ECO:0000256" key="2">
    <source>
        <dbReference type="ARBA" id="ARBA00005369"/>
    </source>
</evidence>
<evidence type="ECO:0000256" key="8">
    <source>
        <dbReference type="ARBA" id="ARBA00022691"/>
    </source>
</evidence>
<dbReference type="CDD" id="cd02440">
    <property type="entry name" value="AdoMet_MTases"/>
    <property type="match status" value="1"/>
</dbReference>
<keyword evidence="8" id="KW-0949">S-adenosyl-L-methionine</keyword>
<reference evidence="10 11" key="1">
    <citation type="submission" date="2014-01" db="EMBL/GenBank/DDBJ databases">
        <title>Marinomonas ushuaiensis DSM 15871 Genome Sequencing.</title>
        <authorList>
            <person name="Lai Q."/>
            <person name="Shao Z.S."/>
        </authorList>
    </citation>
    <scope>NUCLEOTIDE SEQUENCE [LARGE SCALE GENOMIC DNA]</scope>
    <source>
        <strain evidence="10 11">DSM 15871</strain>
    </source>
</reference>
<proteinExistence type="inferred from homology"/>
<dbReference type="PANTHER" id="PTHR11579:SF0">
    <property type="entry name" value="PROTEIN-L-ISOASPARTATE(D-ASPARTATE) O-METHYLTRANSFERASE"/>
    <property type="match status" value="1"/>
</dbReference>
<dbReference type="EMBL" id="JAMB01000007">
    <property type="protein sequence ID" value="ETX10737.1"/>
    <property type="molecule type" value="Genomic_DNA"/>
</dbReference>
<keyword evidence="5" id="KW-0963">Cytoplasm</keyword>
<sequence length="221" mass="24739">MSQDDLNWLIKHTESRASKMVHQLSEAGITHEELLALMGSIPRHDFVEPAFSHLAYSATPLPIGRNQTISQPLTVARMTEWLLTYARLGRVLEVGTGSGYQTRILAHFFNKVHTVERQKILYEQAKLRLSAMNINNVEYLFGDGQAGWSNDVEMDAVIITAMASKIPLALTNCLKQQGILIMPIDQPTPQIGCWRKEGDRWKCLGAESAHFVPLLEGTENA</sequence>
<dbReference type="EC" id="2.1.1.77" evidence="3 9"/>
<dbReference type="GO" id="GO:0004719">
    <property type="term" value="F:protein-L-isoaspartate (D-aspartate) O-methyltransferase activity"/>
    <property type="evidence" value="ECO:0007669"/>
    <property type="project" value="UniProtKB-UniRule"/>
</dbReference>
<dbReference type="OrthoDB" id="9810066at2"/>
<comment type="caution">
    <text evidence="10">The sequence shown here is derived from an EMBL/GenBank/DDBJ whole genome shotgun (WGS) entry which is preliminary data.</text>
</comment>
<keyword evidence="7 10" id="KW-0808">Transferase</keyword>
<evidence type="ECO:0000256" key="6">
    <source>
        <dbReference type="ARBA" id="ARBA00022603"/>
    </source>
</evidence>
<dbReference type="PANTHER" id="PTHR11579">
    <property type="entry name" value="PROTEIN-L-ISOASPARTATE O-METHYLTRANSFERASE"/>
    <property type="match status" value="1"/>
</dbReference>
<dbReference type="RefSeq" id="WP_051436199.1">
    <property type="nucleotide sequence ID" value="NZ_JAMB01000007.1"/>
</dbReference>
<gene>
    <name evidence="10" type="ORF">MUS1_14220</name>
</gene>
<protein>
    <recommendedName>
        <fullName evidence="4 9">Protein-L-isoaspartate O-methyltransferase</fullName>
        <ecNumber evidence="3 9">2.1.1.77</ecNumber>
    </recommendedName>
</protein>
<dbReference type="Gene3D" id="3.40.50.150">
    <property type="entry name" value="Vaccinia Virus protein VP39"/>
    <property type="match status" value="1"/>
</dbReference>
<dbReference type="PATRIC" id="fig|1122207.3.peg.1988"/>
<dbReference type="AlphaFoldDB" id="X7E447"/>
<dbReference type="Proteomes" id="UP000054058">
    <property type="component" value="Unassembled WGS sequence"/>
</dbReference>
<dbReference type="NCBIfam" id="TIGR00080">
    <property type="entry name" value="pimt"/>
    <property type="match status" value="1"/>
</dbReference>
<name>X7E447_9GAMM</name>
<dbReference type="InterPro" id="IPR029063">
    <property type="entry name" value="SAM-dependent_MTases_sf"/>
</dbReference>
<keyword evidence="11" id="KW-1185">Reference proteome</keyword>
<dbReference type="STRING" id="1122207.MUS1_14220"/>
<evidence type="ECO:0000256" key="3">
    <source>
        <dbReference type="ARBA" id="ARBA00011890"/>
    </source>
</evidence>
<dbReference type="SUPFAM" id="SSF53335">
    <property type="entry name" value="S-adenosyl-L-methionine-dependent methyltransferases"/>
    <property type="match status" value="1"/>
</dbReference>
<dbReference type="GO" id="GO:0030091">
    <property type="term" value="P:protein repair"/>
    <property type="evidence" value="ECO:0007669"/>
    <property type="project" value="UniProtKB-UniRule"/>
</dbReference>
<accession>X7E447</accession>
<comment type="similarity">
    <text evidence="2">Belongs to the methyltransferase superfamily. L-isoaspartyl/D-aspartyl protein methyltransferase family.</text>
</comment>
<dbReference type="Pfam" id="PF01135">
    <property type="entry name" value="PCMT"/>
    <property type="match status" value="1"/>
</dbReference>
<organism evidence="10 11">
    <name type="scientific">Marinomonas ushuaiensis DSM 15871</name>
    <dbReference type="NCBI Taxonomy" id="1122207"/>
    <lineage>
        <taxon>Bacteria</taxon>
        <taxon>Pseudomonadati</taxon>
        <taxon>Pseudomonadota</taxon>
        <taxon>Gammaproteobacteria</taxon>
        <taxon>Oceanospirillales</taxon>
        <taxon>Oceanospirillaceae</taxon>
        <taxon>Marinomonas</taxon>
    </lineage>
</organism>